<evidence type="ECO:0000256" key="1">
    <source>
        <dbReference type="ARBA" id="ARBA00004141"/>
    </source>
</evidence>
<dbReference type="InterPro" id="IPR001873">
    <property type="entry name" value="ENaC"/>
</dbReference>
<keyword evidence="4 11" id="KW-0812">Transmembrane</keyword>
<evidence type="ECO:0000256" key="2">
    <source>
        <dbReference type="ARBA" id="ARBA00022448"/>
    </source>
</evidence>
<keyword evidence="9 11" id="KW-0739">Sodium transport</keyword>
<dbReference type="PANTHER" id="PTHR11690">
    <property type="entry name" value="AMILORIDE-SENSITIVE SODIUM CHANNEL-RELATED"/>
    <property type="match status" value="1"/>
</dbReference>
<dbReference type="EMBL" id="VXIV02000405">
    <property type="protein sequence ID" value="KAF6038509.1"/>
    <property type="molecule type" value="Genomic_DNA"/>
</dbReference>
<protein>
    <submittedName>
        <fullName evidence="13">SCNN1D</fullName>
    </submittedName>
</protein>
<dbReference type="OrthoDB" id="10068240at2759"/>
<evidence type="ECO:0000313" key="13">
    <source>
        <dbReference type="EMBL" id="KAF6038509.1"/>
    </source>
</evidence>
<evidence type="ECO:0000256" key="12">
    <source>
        <dbReference type="SAM" id="Phobius"/>
    </source>
</evidence>
<keyword evidence="3 11" id="KW-0894">Sodium channel</keyword>
<dbReference type="Gene3D" id="1.10.287.770">
    <property type="entry name" value="YojJ-like"/>
    <property type="match status" value="1"/>
</dbReference>
<keyword evidence="14" id="KW-1185">Reference proteome</keyword>
<evidence type="ECO:0000256" key="8">
    <source>
        <dbReference type="ARBA" id="ARBA00023136"/>
    </source>
</evidence>
<dbReference type="GO" id="GO:0005886">
    <property type="term" value="C:plasma membrane"/>
    <property type="evidence" value="ECO:0007669"/>
    <property type="project" value="TreeGrafter"/>
</dbReference>
<dbReference type="Proteomes" id="UP000593567">
    <property type="component" value="Unassembled WGS sequence"/>
</dbReference>
<gene>
    <name evidence="13" type="ORF">EB796_003187</name>
</gene>
<sequence length="272" mass="31179">MGPATLNRLAVTKTKFVRKGGIYGNCYDENDYKPATFYTGKYNKQHCDNTCLQETVESPCLLTITLPHCTQQIITKCCCHLKVVKYDLSNFTQPWRSLPEDRESGLSNWTICQKESIGACVDNDTCWKTIWEKYDNGSLSCNHCWDTCNETMYDATLASVPWPAPAYSNRTLSELEENPNLMRKLLMYQQLPNSGHINSSILQDNFLKVQIYYESLSTTFVTELPAISHFEFVSELGGTFGLWIGWTILTAFEFVEFISDLIVVKFMRTRKP</sequence>
<proteinExistence type="inferred from homology"/>
<evidence type="ECO:0000256" key="9">
    <source>
        <dbReference type="ARBA" id="ARBA00023201"/>
    </source>
</evidence>
<evidence type="ECO:0000256" key="6">
    <source>
        <dbReference type="ARBA" id="ARBA00023053"/>
    </source>
</evidence>
<keyword evidence="5 12" id="KW-1133">Transmembrane helix</keyword>
<keyword evidence="7 11" id="KW-0406">Ion transport</keyword>
<evidence type="ECO:0000256" key="10">
    <source>
        <dbReference type="ARBA" id="ARBA00023303"/>
    </source>
</evidence>
<dbReference type="Pfam" id="PF00858">
    <property type="entry name" value="ASC"/>
    <property type="match status" value="1"/>
</dbReference>
<dbReference type="AlphaFoldDB" id="A0A7J7KIU3"/>
<keyword evidence="2 11" id="KW-0813">Transport</keyword>
<evidence type="ECO:0000313" key="14">
    <source>
        <dbReference type="Proteomes" id="UP000593567"/>
    </source>
</evidence>
<comment type="caution">
    <text evidence="13">The sequence shown here is derived from an EMBL/GenBank/DDBJ whole genome shotgun (WGS) entry which is preliminary data.</text>
</comment>
<keyword evidence="10 11" id="KW-0407">Ion channel</keyword>
<comment type="subcellular location">
    <subcellularLocation>
        <location evidence="1">Membrane</location>
        <topology evidence="1">Multi-pass membrane protein</topology>
    </subcellularLocation>
</comment>
<dbReference type="PANTHER" id="PTHR11690:SF248">
    <property type="entry name" value="PICKPOCKET 17, ISOFORM A"/>
    <property type="match status" value="1"/>
</dbReference>
<feature type="transmembrane region" description="Helical" evidence="12">
    <location>
        <begin position="240"/>
        <end position="264"/>
    </location>
</feature>
<comment type="similarity">
    <text evidence="11">Belongs to the amiloride-sensitive sodium channel (TC 1.A.6) family.</text>
</comment>
<organism evidence="13 14">
    <name type="scientific">Bugula neritina</name>
    <name type="common">Brown bryozoan</name>
    <name type="synonym">Sertularia neritina</name>
    <dbReference type="NCBI Taxonomy" id="10212"/>
    <lineage>
        <taxon>Eukaryota</taxon>
        <taxon>Metazoa</taxon>
        <taxon>Spiralia</taxon>
        <taxon>Lophotrochozoa</taxon>
        <taxon>Bryozoa</taxon>
        <taxon>Gymnolaemata</taxon>
        <taxon>Cheilostomatida</taxon>
        <taxon>Flustrina</taxon>
        <taxon>Buguloidea</taxon>
        <taxon>Bugulidae</taxon>
        <taxon>Bugula</taxon>
    </lineage>
</organism>
<evidence type="ECO:0000256" key="7">
    <source>
        <dbReference type="ARBA" id="ARBA00023065"/>
    </source>
</evidence>
<evidence type="ECO:0000256" key="3">
    <source>
        <dbReference type="ARBA" id="ARBA00022461"/>
    </source>
</evidence>
<accession>A0A7J7KIU3</accession>
<keyword evidence="6" id="KW-0915">Sodium</keyword>
<dbReference type="PRINTS" id="PR01078">
    <property type="entry name" value="AMINACHANNEL"/>
</dbReference>
<evidence type="ECO:0000256" key="4">
    <source>
        <dbReference type="ARBA" id="ARBA00022692"/>
    </source>
</evidence>
<evidence type="ECO:0000256" key="11">
    <source>
        <dbReference type="RuleBase" id="RU000679"/>
    </source>
</evidence>
<name>A0A7J7KIU3_BUGNE</name>
<reference evidence="13" key="1">
    <citation type="submission" date="2020-06" db="EMBL/GenBank/DDBJ databases">
        <title>Draft genome of Bugula neritina, a colonial animal packing powerful symbionts and potential medicines.</title>
        <authorList>
            <person name="Rayko M."/>
        </authorList>
    </citation>
    <scope>NUCLEOTIDE SEQUENCE [LARGE SCALE GENOMIC DNA]</scope>
    <source>
        <strain evidence="13">Kwan_BN1</strain>
    </source>
</reference>
<keyword evidence="8 12" id="KW-0472">Membrane</keyword>
<evidence type="ECO:0000256" key="5">
    <source>
        <dbReference type="ARBA" id="ARBA00022989"/>
    </source>
</evidence>
<dbReference type="GO" id="GO:0015280">
    <property type="term" value="F:ligand-gated sodium channel activity"/>
    <property type="evidence" value="ECO:0007669"/>
    <property type="project" value="TreeGrafter"/>
</dbReference>